<dbReference type="RefSeq" id="WP_038454038.1">
    <property type="nucleotide sequence ID" value="NZ_AABUZP020000015.1"/>
</dbReference>
<dbReference type="EMBL" id="AABQDW010000003">
    <property type="protein sequence ID" value="EAI5407668.1"/>
    <property type="molecule type" value="Genomic_DNA"/>
</dbReference>
<comment type="caution">
    <text evidence="2">The sequence shown here is derived from an EMBL/GenBank/DDBJ whole genome shotgun (WGS) entry which is preliminary data.</text>
</comment>
<dbReference type="AlphaFoldDB" id="A0A5N7FXY3"/>
<proteinExistence type="predicted"/>
<dbReference type="Proteomes" id="UP000557842">
    <property type="component" value="Unassembled WGS sequence"/>
</dbReference>
<reference evidence="2 4" key="1">
    <citation type="submission" date="2018-05" db="EMBL/GenBank/DDBJ databases">
        <authorList>
            <consortium name="PulseNet: The National Subtyping Network for Foodborne Disease Surveillance"/>
            <person name="Tarr C.L."/>
            <person name="Trees E."/>
            <person name="Katz L.S."/>
            <person name="Carleton-Romer H.A."/>
            <person name="Stroika S."/>
            <person name="Kucerova Z."/>
            <person name="Roache K.F."/>
            <person name="Sabol A.L."/>
            <person name="Besser J."/>
            <person name="Gerner-Smidt P."/>
        </authorList>
    </citation>
    <scope>NUCLEOTIDE SEQUENCE</scope>
    <source>
        <strain evidence="2">2014D-0197</strain>
        <strain evidence="1 4">2016D-0221</strain>
        <strain evidence="3">D4313</strain>
    </source>
</reference>
<gene>
    <name evidence="2" type="ORF">AAH17_03470</name>
    <name evidence="3" type="ORF">AAH24_06430</name>
    <name evidence="1" type="ORF">BVH53_02990</name>
</gene>
<evidence type="ECO:0000313" key="1">
    <source>
        <dbReference type="EMBL" id="EAI5407668.1"/>
    </source>
</evidence>
<sequence>MNRNVFKYYLRISGLNKKDLASILNLSYGSVNNWGTSTPYPVWLPVFFELYIKAKKFDSIVKMLEESKLTKQV</sequence>
<evidence type="ECO:0000313" key="2">
    <source>
        <dbReference type="EMBL" id="EAK0452714.1"/>
    </source>
</evidence>
<protein>
    <submittedName>
        <fullName evidence="2">XRE family transcriptional regulator</fullName>
    </submittedName>
</protein>
<evidence type="ECO:0000313" key="3">
    <source>
        <dbReference type="EMBL" id="EAK0468991.1"/>
    </source>
</evidence>
<evidence type="ECO:0000313" key="4">
    <source>
        <dbReference type="Proteomes" id="UP000557842"/>
    </source>
</evidence>
<dbReference type="EMBL" id="AACCXK010000004">
    <property type="protein sequence ID" value="EAK0452714.1"/>
    <property type="molecule type" value="Genomic_DNA"/>
</dbReference>
<accession>A0A5N7FXY3</accession>
<organism evidence="2">
    <name type="scientific">Campylobacter fetus</name>
    <dbReference type="NCBI Taxonomy" id="196"/>
    <lineage>
        <taxon>Bacteria</taxon>
        <taxon>Pseudomonadati</taxon>
        <taxon>Campylobacterota</taxon>
        <taxon>Epsilonproteobacteria</taxon>
        <taxon>Campylobacterales</taxon>
        <taxon>Campylobacteraceae</taxon>
        <taxon>Campylobacter</taxon>
    </lineage>
</organism>
<name>A0A5N7FXY3_CAMFE</name>
<dbReference type="EMBL" id="AACCXM010000004">
    <property type="protein sequence ID" value="EAK0468991.1"/>
    <property type="molecule type" value="Genomic_DNA"/>
</dbReference>